<proteinExistence type="predicted"/>
<evidence type="ECO:0000313" key="2">
    <source>
        <dbReference type="Proteomes" id="UP001241169"/>
    </source>
</evidence>
<comment type="caution">
    <text evidence="1">The sequence shown here is derived from an EMBL/GenBank/DDBJ whole genome shotgun (WGS) entry which is preliminary data.</text>
</comment>
<sequence length="151" mass="17033">MLVEMQVCPSFPIPLAPPGCAKVHVAQSVGLGRRTRPIFPSSQCSTASMRSCTMPRVRLQREEERDLYFGQLFGLKCFVRARILFLEEQGPDSATSQVVLVLAHLTLSMGPHKKPCGVSILKRFSGFVGQPPRESMCHWWRIEALARRDFF</sequence>
<evidence type="ECO:0000313" key="1">
    <source>
        <dbReference type="EMBL" id="KAK1542341.1"/>
    </source>
</evidence>
<protein>
    <submittedName>
        <fullName evidence="1">DNA polymerase phi</fullName>
    </submittedName>
</protein>
<keyword evidence="2" id="KW-1185">Reference proteome</keyword>
<dbReference type="Proteomes" id="UP001241169">
    <property type="component" value="Unassembled WGS sequence"/>
</dbReference>
<gene>
    <name evidence="1" type="ORF">CPAR01_05728</name>
</gene>
<name>A0ABQ9SS55_9PEZI</name>
<reference evidence="1 2" key="1">
    <citation type="submission" date="2016-10" db="EMBL/GenBank/DDBJ databases">
        <title>The genome sequence of Colletotrichum fioriniae PJ7.</title>
        <authorList>
            <person name="Baroncelli R."/>
        </authorList>
    </citation>
    <scope>NUCLEOTIDE SEQUENCE [LARGE SCALE GENOMIC DNA]</scope>
    <source>
        <strain evidence="1 2">IMI 384185</strain>
    </source>
</reference>
<dbReference type="GeneID" id="85373903"/>
<dbReference type="RefSeq" id="XP_060351470.1">
    <property type="nucleotide sequence ID" value="XM_060490004.1"/>
</dbReference>
<accession>A0ABQ9SS55</accession>
<dbReference type="EMBL" id="MOPA01000004">
    <property type="protein sequence ID" value="KAK1542341.1"/>
    <property type="molecule type" value="Genomic_DNA"/>
</dbReference>
<organism evidence="1 2">
    <name type="scientific">Colletotrichum paranaense</name>
    <dbReference type="NCBI Taxonomy" id="1914294"/>
    <lineage>
        <taxon>Eukaryota</taxon>
        <taxon>Fungi</taxon>
        <taxon>Dikarya</taxon>
        <taxon>Ascomycota</taxon>
        <taxon>Pezizomycotina</taxon>
        <taxon>Sordariomycetes</taxon>
        <taxon>Hypocreomycetidae</taxon>
        <taxon>Glomerellales</taxon>
        <taxon>Glomerellaceae</taxon>
        <taxon>Colletotrichum</taxon>
        <taxon>Colletotrichum acutatum species complex</taxon>
    </lineage>
</organism>